<dbReference type="AlphaFoldDB" id="A0ABD1KXU0"/>
<name>A0ABD1KXU0_9TELE</name>
<protein>
    <recommendedName>
        <fullName evidence="5">SPIN-DOC-like zinc-finger domain-containing protein</fullName>
    </recommendedName>
</protein>
<accession>A0ABD1KXU0</accession>
<gene>
    <name evidence="3" type="ORF">ACEWY4_000833</name>
</gene>
<evidence type="ECO:0008006" key="5">
    <source>
        <dbReference type="Google" id="ProtNLM"/>
    </source>
</evidence>
<evidence type="ECO:0000313" key="3">
    <source>
        <dbReference type="EMBL" id="KAL2103965.1"/>
    </source>
</evidence>
<reference evidence="3 4" key="1">
    <citation type="submission" date="2024-09" db="EMBL/GenBank/DDBJ databases">
        <title>A chromosome-level genome assembly of Gray's grenadier anchovy, Coilia grayii.</title>
        <authorList>
            <person name="Fu Z."/>
        </authorList>
    </citation>
    <scope>NUCLEOTIDE SEQUENCE [LARGE SCALE GENOMIC DNA]</scope>
    <source>
        <strain evidence="3">G4</strain>
        <tissue evidence="3">Muscle</tissue>
    </source>
</reference>
<evidence type="ECO:0000259" key="1">
    <source>
        <dbReference type="Pfam" id="PF05699"/>
    </source>
</evidence>
<dbReference type="InterPro" id="IPR008906">
    <property type="entry name" value="HATC_C_dom"/>
</dbReference>
<dbReference type="Proteomes" id="UP001591681">
    <property type="component" value="Unassembled WGS sequence"/>
</dbReference>
<feature type="domain" description="HAT C-terminal dimerisation" evidence="1">
    <location>
        <begin position="497"/>
        <end position="563"/>
    </location>
</feature>
<feature type="domain" description="SPIN-DOC-like zinc-finger" evidence="2">
    <location>
        <begin position="20"/>
        <end position="73"/>
    </location>
</feature>
<dbReference type="Pfam" id="PF18658">
    <property type="entry name" value="zf-C2H2_12"/>
    <property type="match status" value="1"/>
</dbReference>
<dbReference type="SUPFAM" id="SSF53098">
    <property type="entry name" value="Ribonuclease H-like"/>
    <property type="match status" value="1"/>
</dbReference>
<organism evidence="3 4">
    <name type="scientific">Coilia grayii</name>
    <name type="common">Gray's grenadier anchovy</name>
    <dbReference type="NCBI Taxonomy" id="363190"/>
    <lineage>
        <taxon>Eukaryota</taxon>
        <taxon>Metazoa</taxon>
        <taxon>Chordata</taxon>
        <taxon>Craniata</taxon>
        <taxon>Vertebrata</taxon>
        <taxon>Euteleostomi</taxon>
        <taxon>Actinopterygii</taxon>
        <taxon>Neopterygii</taxon>
        <taxon>Teleostei</taxon>
        <taxon>Clupei</taxon>
        <taxon>Clupeiformes</taxon>
        <taxon>Clupeoidei</taxon>
        <taxon>Engraulidae</taxon>
        <taxon>Coilinae</taxon>
        <taxon>Coilia</taxon>
    </lineage>
</organism>
<proteinExistence type="predicted"/>
<sequence>MERVVRARQWHTDKRNFKSPWETQYFLSEINSEAVCLICKQKVAVLKEYNIRRHYETKHQESHKFQDTDRTGKANQLLAQLKTQQRTLLQPSAAQENATRASYLITEELVKEGRSFSCGEFVKRCLTVAAQCVCPSQTRAFSQISLSRNTVTRRMEDMANDIREQITTKTSGFTVFSIACDESTDISDSAQLMVFLHGVTEDFEVTQELAGVETLPGTTRGVDLFSAVEQVVERNNQNWGKMAGITTDGAPSMVGWISGLTRLVSDKVSECGGRVLKYHCILHQEQLCAKSIRLQDVMKDVVGIINIRSRALSHRQFKNLLDELDAQYGDVLYHQEVRWLSRGRVLRRFFNLPRKTSNIQVPMDRNWIFDLPFLVDITELLNALNLQLQGKDQIITQLYDHVRAFKQKLLLLIRHLSTENLAHFPSLKEVGWMEDSAPKYIDILNNLVHEFDSCFEDFKENATAFELFAHPFSVDVDTVSEEVQMELLELHCNSHFHNLSKLPLLEFYKSVPAQYPNIRKHAQMMLSLFGSTYLCEQTFSIMNLNKSKHRNTLSNSHLHDILSLSVSQLQPNIDKLIKNKDRLHVSH</sequence>
<keyword evidence="4" id="KW-1185">Reference proteome</keyword>
<dbReference type="InterPro" id="IPR012337">
    <property type="entry name" value="RNaseH-like_sf"/>
</dbReference>
<dbReference type="PANTHER" id="PTHR45913">
    <property type="entry name" value="EPM2A-INTERACTING PROTEIN 1"/>
    <property type="match status" value="1"/>
</dbReference>
<evidence type="ECO:0000259" key="2">
    <source>
        <dbReference type="Pfam" id="PF18658"/>
    </source>
</evidence>
<dbReference type="InterPro" id="IPR040647">
    <property type="entry name" value="SPIN-DOC_Znf-C2H2"/>
</dbReference>
<evidence type="ECO:0000313" key="4">
    <source>
        <dbReference type="Proteomes" id="UP001591681"/>
    </source>
</evidence>
<dbReference type="Pfam" id="PF05699">
    <property type="entry name" value="Dimer_Tnp_hAT"/>
    <property type="match status" value="1"/>
</dbReference>
<dbReference type="EMBL" id="JBHFQA010000001">
    <property type="protein sequence ID" value="KAL2103965.1"/>
    <property type="molecule type" value="Genomic_DNA"/>
</dbReference>
<comment type="caution">
    <text evidence="3">The sequence shown here is derived from an EMBL/GenBank/DDBJ whole genome shotgun (WGS) entry which is preliminary data.</text>
</comment>
<dbReference type="PANTHER" id="PTHR45913:SF9">
    <property type="entry name" value="GENERAL TRANSCRIPTION FACTOR II-I REPEAT DOMAIN-CONTAINING PROTEIN 2-LIKE-RELATED"/>
    <property type="match status" value="1"/>
</dbReference>